<dbReference type="CDD" id="cd06223">
    <property type="entry name" value="PRTases_typeI"/>
    <property type="match status" value="1"/>
</dbReference>
<comment type="similarity">
    <text evidence="1">Belongs to the ComF/GntX family.</text>
</comment>
<dbReference type="InterPro" id="IPR000836">
    <property type="entry name" value="PRTase_dom"/>
</dbReference>
<accession>A0A6J5YZD2</accession>
<dbReference type="AlphaFoldDB" id="A0A6J5YZD2"/>
<feature type="domain" description="Phosphoribosyltransferase" evidence="2">
    <location>
        <begin position="63"/>
        <end position="95"/>
    </location>
</feature>
<evidence type="ECO:0000256" key="1">
    <source>
        <dbReference type="ARBA" id="ARBA00008007"/>
    </source>
</evidence>
<evidence type="ECO:0000259" key="2">
    <source>
        <dbReference type="Pfam" id="PF00156"/>
    </source>
</evidence>
<proteinExistence type="inferred from homology"/>
<dbReference type="PANTHER" id="PTHR47505">
    <property type="entry name" value="DNA UTILIZATION PROTEIN YHGH"/>
    <property type="match status" value="1"/>
</dbReference>
<dbReference type="SUPFAM" id="SSF53271">
    <property type="entry name" value="PRTase-like"/>
    <property type="match status" value="1"/>
</dbReference>
<reference evidence="3" key="1">
    <citation type="submission" date="2020-05" db="EMBL/GenBank/DDBJ databases">
        <authorList>
            <person name="Chiriac C."/>
            <person name="Salcher M."/>
            <person name="Ghai R."/>
            <person name="Kavagutti S V."/>
        </authorList>
    </citation>
    <scope>NUCLEOTIDE SEQUENCE</scope>
</reference>
<dbReference type="InterPro" id="IPR029057">
    <property type="entry name" value="PRTase-like"/>
</dbReference>
<dbReference type="EMBL" id="CAESAF010000019">
    <property type="protein sequence ID" value="CAB4332973.1"/>
    <property type="molecule type" value="Genomic_DNA"/>
</dbReference>
<dbReference type="PANTHER" id="PTHR47505:SF1">
    <property type="entry name" value="DNA UTILIZATION PROTEIN YHGH"/>
    <property type="match status" value="1"/>
</dbReference>
<evidence type="ECO:0000313" key="3">
    <source>
        <dbReference type="EMBL" id="CAB4332973.1"/>
    </source>
</evidence>
<name>A0A6J5YZD2_9ZZZZ</name>
<sequence length="103" mass="10994">MQEIVDSVADIEKVNTLQILQHQRAVRDQSKLNSSQRAHNIEGAFSTIFHRAMAPDVGNIGPLIIVDDLVTTGSTLAEAIRALRAAGFPVIGAVTGAVSNPYD</sequence>
<dbReference type="Gene3D" id="3.40.50.2020">
    <property type="match status" value="1"/>
</dbReference>
<gene>
    <name evidence="3" type="ORF">UFOPK3574_00339</name>
</gene>
<organism evidence="3">
    <name type="scientific">freshwater metagenome</name>
    <dbReference type="NCBI Taxonomy" id="449393"/>
    <lineage>
        <taxon>unclassified sequences</taxon>
        <taxon>metagenomes</taxon>
        <taxon>ecological metagenomes</taxon>
    </lineage>
</organism>
<dbReference type="Pfam" id="PF00156">
    <property type="entry name" value="Pribosyltran"/>
    <property type="match status" value="1"/>
</dbReference>
<dbReference type="InterPro" id="IPR051910">
    <property type="entry name" value="ComF/GntX_DNA_util-trans"/>
</dbReference>
<protein>
    <submittedName>
        <fullName evidence="3">Unannotated protein</fullName>
    </submittedName>
</protein>